<dbReference type="Proteomes" id="UP000299290">
    <property type="component" value="Unassembled WGS sequence"/>
</dbReference>
<dbReference type="EMBL" id="BJHV01000001">
    <property type="protein sequence ID" value="GDY39152.1"/>
    <property type="molecule type" value="Genomic_DNA"/>
</dbReference>
<organism evidence="2 3">
    <name type="scientific">Streptomyces antimycoticus</name>
    <dbReference type="NCBI Taxonomy" id="68175"/>
    <lineage>
        <taxon>Bacteria</taxon>
        <taxon>Bacillati</taxon>
        <taxon>Actinomycetota</taxon>
        <taxon>Actinomycetes</taxon>
        <taxon>Kitasatosporales</taxon>
        <taxon>Streptomycetaceae</taxon>
        <taxon>Streptomyces</taxon>
        <taxon>Streptomyces violaceusniger group</taxon>
    </lineage>
</organism>
<protein>
    <recommendedName>
        <fullName evidence="4">Major facilitator superfamily (MFS) profile domain-containing protein</fullName>
    </recommendedName>
</protein>
<proteinExistence type="predicted"/>
<keyword evidence="1" id="KW-0812">Transmembrane</keyword>
<evidence type="ECO:0000256" key="1">
    <source>
        <dbReference type="SAM" id="Phobius"/>
    </source>
</evidence>
<gene>
    <name evidence="2" type="ORF">SANT12839_000340</name>
</gene>
<reference evidence="2 3" key="1">
    <citation type="journal article" date="2020" name="Int. J. Syst. Evol. Microbiol.">
        <title>Reclassification of Streptomyces castelarensis and Streptomyces sporoclivatus as later heterotypic synonyms of Streptomyces antimycoticus.</title>
        <authorList>
            <person name="Komaki H."/>
            <person name="Tamura T."/>
        </authorList>
    </citation>
    <scope>NUCLEOTIDE SEQUENCE [LARGE SCALE GENOMIC DNA]</scope>
    <source>
        <strain evidence="2 3">NBRC 12839</strain>
    </source>
</reference>
<dbReference type="SUPFAM" id="SSF103473">
    <property type="entry name" value="MFS general substrate transporter"/>
    <property type="match status" value="1"/>
</dbReference>
<sequence length="140" mass="13711">MVLTAAALVLAGTALALAPLIGTEPGRRAALPVLAAGGAAFGLFTAAVFTLVLAGVRGAAADSVSGLLPTAQQLGGSIGVTAAGLAYYAPADTANTAFGHAMAYEAAIFLLTALIALPLRQTTSPTRSLPPPSGTRSPRA</sequence>
<feature type="transmembrane region" description="Helical" evidence="1">
    <location>
        <begin position="101"/>
        <end position="119"/>
    </location>
</feature>
<accession>A0A4D4JU57</accession>
<evidence type="ECO:0008006" key="4">
    <source>
        <dbReference type="Google" id="ProtNLM"/>
    </source>
</evidence>
<keyword evidence="1" id="KW-0472">Membrane</keyword>
<keyword evidence="1" id="KW-1133">Transmembrane helix</keyword>
<feature type="transmembrane region" description="Helical" evidence="1">
    <location>
        <begin position="32"/>
        <end position="54"/>
    </location>
</feature>
<evidence type="ECO:0000313" key="3">
    <source>
        <dbReference type="Proteomes" id="UP000299290"/>
    </source>
</evidence>
<name>A0A4D4JU57_9ACTN</name>
<keyword evidence="3" id="KW-1185">Reference proteome</keyword>
<comment type="caution">
    <text evidence="2">The sequence shown here is derived from an EMBL/GenBank/DDBJ whole genome shotgun (WGS) entry which is preliminary data.</text>
</comment>
<evidence type="ECO:0000313" key="2">
    <source>
        <dbReference type="EMBL" id="GDY39152.1"/>
    </source>
</evidence>
<dbReference type="AlphaFoldDB" id="A0A4D4JU57"/>
<dbReference type="InterPro" id="IPR036259">
    <property type="entry name" value="MFS_trans_sf"/>
</dbReference>
<feature type="transmembrane region" description="Helical" evidence="1">
    <location>
        <begin position="66"/>
        <end position="89"/>
    </location>
</feature>